<gene>
    <name evidence="2" type="ORF">Q6A48_24460</name>
</gene>
<dbReference type="Proteomes" id="UP001228019">
    <property type="component" value="Unassembled WGS sequence"/>
</dbReference>
<sequence length="307" mass="33864">MTIHICTAPCCWGVDDVSNPFLPPWRQVLGEAAEAGYRGIELGPYGYLPLDAETIVPVLAEHDLQVVAGTIFDDLVSPANLPGLLRQAHDICTLLKQLPAMEPQAGQRHAGPYLVIIDWGHEARDYAAGHSERAPRLDDSRWNAMMAHIRAIADIAWRQYGIRAVIHPHAGGYIEFADELARLVEDIPDEIAGLCLDTGHLYYAGMDPVASLRAYAHRLDYLHFKDIDPVVFDQVLGERIRFFDACARGVMCPIGQGVIDYSALHSLVHELGYVGCITVEQERDPRNAASSLDDVAASRAYLARIGF</sequence>
<protein>
    <submittedName>
        <fullName evidence="2">TIM barrel protein</fullName>
    </submittedName>
</protein>
<accession>A0ABT9C5G6</accession>
<comment type="caution">
    <text evidence="2">The sequence shown here is derived from an EMBL/GenBank/DDBJ whole genome shotgun (WGS) entry which is preliminary data.</text>
</comment>
<dbReference type="InterPro" id="IPR050312">
    <property type="entry name" value="IolE/XylAMocC-like"/>
</dbReference>
<proteinExistence type="predicted"/>
<reference evidence="2 3" key="1">
    <citation type="submission" date="2023-07" db="EMBL/GenBank/DDBJ databases">
        <title>Identification of four novel Pseudomonas species associated with bacterial leaf spot of cucurbits.</title>
        <authorList>
            <person name="Fullem K.R."/>
        </authorList>
    </citation>
    <scope>NUCLEOTIDE SEQUENCE [LARGE SCALE GENOMIC DNA]</scope>
    <source>
        <strain evidence="2 3">K18</strain>
    </source>
</reference>
<feature type="domain" description="Xylose isomerase-like TIM barrel" evidence="1">
    <location>
        <begin position="31"/>
        <end position="290"/>
    </location>
</feature>
<dbReference type="SUPFAM" id="SSF51658">
    <property type="entry name" value="Xylose isomerase-like"/>
    <property type="match status" value="1"/>
</dbReference>
<evidence type="ECO:0000259" key="1">
    <source>
        <dbReference type="Pfam" id="PF01261"/>
    </source>
</evidence>
<dbReference type="Pfam" id="PF01261">
    <property type="entry name" value="AP_endonuc_2"/>
    <property type="match status" value="1"/>
</dbReference>
<dbReference type="PANTHER" id="PTHR12110:SF41">
    <property type="entry name" value="INOSOSE DEHYDRATASE"/>
    <property type="match status" value="1"/>
</dbReference>
<keyword evidence="3" id="KW-1185">Reference proteome</keyword>
<dbReference type="InterPro" id="IPR013022">
    <property type="entry name" value="Xyl_isomerase-like_TIM-brl"/>
</dbReference>
<organism evidence="2 3">
    <name type="scientific">Pseudomonas citrulli</name>
    <dbReference type="NCBI Taxonomy" id="3064347"/>
    <lineage>
        <taxon>Bacteria</taxon>
        <taxon>Pseudomonadati</taxon>
        <taxon>Pseudomonadota</taxon>
        <taxon>Gammaproteobacteria</taxon>
        <taxon>Pseudomonadales</taxon>
        <taxon>Pseudomonadaceae</taxon>
        <taxon>Pseudomonas</taxon>
    </lineage>
</organism>
<dbReference type="Gene3D" id="3.20.20.150">
    <property type="entry name" value="Divalent-metal-dependent TIM barrel enzymes"/>
    <property type="match status" value="1"/>
</dbReference>
<dbReference type="RefSeq" id="WP_304556992.1">
    <property type="nucleotide sequence ID" value="NZ_JAUQOP010000061.1"/>
</dbReference>
<evidence type="ECO:0000313" key="3">
    <source>
        <dbReference type="Proteomes" id="UP001228019"/>
    </source>
</evidence>
<dbReference type="InterPro" id="IPR036237">
    <property type="entry name" value="Xyl_isomerase-like_sf"/>
</dbReference>
<name>A0ABT9C5G6_9PSED</name>
<dbReference type="EMBL" id="JAUQOP010000061">
    <property type="protein sequence ID" value="MDO7900052.1"/>
    <property type="molecule type" value="Genomic_DNA"/>
</dbReference>
<dbReference type="PANTHER" id="PTHR12110">
    <property type="entry name" value="HYDROXYPYRUVATE ISOMERASE"/>
    <property type="match status" value="1"/>
</dbReference>
<evidence type="ECO:0000313" key="2">
    <source>
        <dbReference type="EMBL" id="MDO7900052.1"/>
    </source>
</evidence>